<accession>A0A7S2GU24</accession>
<organism evidence="1">
    <name type="scientific">Haptolina brevifila</name>
    <dbReference type="NCBI Taxonomy" id="156173"/>
    <lineage>
        <taxon>Eukaryota</taxon>
        <taxon>Haptista</taxon>
        <taxon>Haptophyta</taxon>
        <taxon>Prymnesiophyceae</taxon>
        <taxon>Prymnesiales</taxon>
        <taxon>Prymnesiaceae</taxon>
        <taxon>Haptolina</taxon>
    </lineage>
</organism>
<name>A0A7S2GU24_9EUKA</name>
<proteinExistence type="predicted"/>
<protein>
    <recommendedName>
        <fullName evidence="2">SGNH domain-containing protein</fullName>
    </recommendedName>
</protein>
<evidence type="ECO:0008006" key="2">
    <source>
        <dbReference type="Google" id="ProtNLM"/>
    </source>
</evidence>
<sequence length="241" mass="27384">MARSKLLSHPLSSVRLTPFYDDCWAHRGRCQGHRPCREPVDHMWTCRASAMYCVGRTWSDALAQAKRWIPEGHPSMSMLYLYDGQTSELIDETFRTWGPQTVGYGADAVIFGPQFGSFHGASAWRSSLSTMRSALRRADVCLGRRTLVIFRSPAFNFDPVNSFRQQAAFSRHMRPIVEEAGMFYVDNYPSTYDAVFQSTPRAIKFAKNSAFHYLNAGRYIMAQIMMHTLRLLQPSAAALHA</sequence>
<reference evidence="1" key="1">
    <citation type="submission" date="2021-01" db="EMBL/GenBank/DDBJ databases">
        <authorList>
            <person name="Corre E."/>
            <person name="Pelletier E."/>
            <person name="Niang G."/>
            <person name="Scheremetjew M."/>
            <person name="Finn R."/>
            <person name="Kale V."/>
            <person name="Holt S."/>
            <person name="Cochrane G."/>
            <person name="Meng A."/>
            <person name="Brown T."/>
            <person name="Cohen L."/>
        </authorList>
    </citation>
    <scope>NUCLEOTIDE SEQUENCE</scope>
    <source>
        <strain evidence="1">UTEX LB 985</strain>
    </source>
</reference>
<dbReference type="EMBL" id="HBGU01039962">
    <property type="protein sequence ID" value="CAD9468071.1"/>
    <property type="molecule type" value="Transcribed_RNA"/>
</dbReference>
<dbReference type="AlphaFoldDB" id="A0A7S2GU24"/>
<evidence type="ECO:0000313" key="1">
    <source>
        <dbReference type="EMBL" id="CAD9468071.1"/>
    </source>
</evidence>
<gene>
    <name evidence="1" type="ORF">CBRE1094_LOCUS21784</name>
</gene>